<protein>
    <submittedName>
        <fullName evidence="1">Uncharacterized protein</fullName>
    </submittedName>
</protein>
<organism evidence="1 2">
    <name type="scientific">Hymenobacter frigidus</name>
    <dbReference type="NCBI Taxonomy" id="1524095"/>
    <lineage>
        <taxon>Bacteria</taxon>
        <taxon>Pseudomonadati</taxon>
        <taxon>Bacteroidota</taxon>
        <taxon>Cytophagia</taxon>
        <taxon>Cytophagales</taxon>
        <taxon>Hymenobacteraceae</taxon>
        <taxon>Hymenobacter</taxon>
    </lineage>
</organism>
<name>A0ABQ2AM37_9BACT</name>
<evidence type="ECO:0000313" key="1">
    <source>
        <dbReference type="EMBL" id="GGH91769.1"/>
    </source>
</evidence>
<dbReference type="EMBL" id="BMGY01000088">
    <property type="protein sequence ID" value="GGH91769.1"/>
    <property type="molecule type" value="Genomic_DNA"/>
</dbReference>
<accession>A0ABQ2AM37</accession>
<sequence>MAREAHLVGVVLLAPLLGVLQGRELQGRELLLRGGKGVRVPLGFEQAVHSLPAVACLTQAGC</sequence>
<gene>
    <name evidence="1" type="ORF">GCM10011495_40600</name>
</gene>
<reference evidence="2" key="1">
    <citation type="journal article" date="2019" name="Int. J. Syst. Evol. Microbiol.">
        <title>The Global Catalogue of Microorganisms (GCM) 10K type strain sequencing project: providing services to taxonomists for standard genome sequencing and annotation.</title>
        <authorList>
            <consortium name="The Broad Institute Genomics Platform"/>
            <consortium name="The Broad Institute Genome Sequencing Center for Infectious Disease"/>
            <person name="Wu L."/>
            <person name="Ma J."/>
        </authorList>
    </citation>
    <scope>NUCLEOTIDE SEQUENCE [LARGE SCALE GENOMIC DNA]</scope>
    <source>
        <strain evidence="2">CGMCC 1.14966</strain>
    </source>
</reference>
<keyword evidence="2" id="KW-1185">Reference proteome</keyword>
<dbReference type="Proteomes" id="UP000637774">
    <property type="component" value="Unassembled WGS sequence"/>
</dbReference>
<comment type="caution">
    <text evidence="1">The sequence shown here is derived from an EMBL/GenBank/DDBJ whole genome shotgun (WGS) entry which is preliminary data.</text>
</comment>
<evidence type="ECO:0000313" key="2">
    <source>
        <dbReference type="Proteomes" id="UP000637774"/>
    </source>
</evidence>
<proteinExistence type="predicted"/>